<dbReference type="SUPFAM" id="SSF51905">
    <property type="entry name" value="FAD/NAD(P)-binding domain"/>
    <property type="match status" value="1"/>
</dbReference>
<dbReference type="Pfam" id="PF00890">
    <property type="entry name" value="FAD_binding_2"/>
    <property type="match status" value="1"/>
</dbReference>
<organism evidence="7 8">
    <name type="scientific">Adlercreutzia equolifaciens subsp. celatus</name>
    <dbReference type="NCBI Taxonomy" id="394340"/>
    <lineage>
        <taxon>Bacteria</taxon>
        <taxon>Bacillati</taxon>
        <taxon>Actinomycetota</taxon>
        <taxon>Coriobacteriia</taxon>
        <taxon>Eggerthellales</taxon>
        <taxon>Eggerthellaceae</taxon>
        <taxon>Adlercreutzia</taxon>
    </lineage>
</organism>
<dbReference type="InterPro" id="IPR006311">
    <property type="entry name" value="TAT_signal"/>
</dbReference>
<feature type="region of interest" description="Disordered" evidence="5">
    <location>
        <begin position="38"/>
        <end position="63"/>
    </location>
</feature>
<dbReference type="AlphaFoldDB" id="A0A369NYN5"/>
<evidence type="ECO:0000313" key="8">
    <source>
        <dbReference type="Proteomes" id="UP000253805"/>
    </source>
</evidence>
<feature type="compositionally biased region" description="Low complexity" evidence="5">
    <location>
        <begin position="40"/>
        <end position="63"/>
    </location>
</feature>
<gene>
    <name evidence="7" type="ORF">C1850_10910</name>
</gene>
<evidence type="ECO:0000256" key="1">
    <source>
        <dbReference type="ARBA" id="ARBA00001974"/>
    </source>
</evidence>
<dbReference type="SUPFAM" id="SSF56425">
    <property type="entry name" value="Succinate dehydrogenase/fumarate reductase flavoprotein, catalytic domain"/>
    <property type="match status" value="1"/>
</dbReference>
<evidence type="ECO:0000259" key="6">
    <source>
        <dbReference type="Pfam" id="PF00890"/>
    </source>
</evidence>
<evidence type="ECO:0000256" key="4">
    <source>
        <dbReference type="ARBA" id="ARBA00023002"/>
    </source>
</evidence>
<evidence type="ECO:0000256" key="5">
    <source>
        <dbReference type="SAM" id="MobiDB-lite"/>
    </source>
</evidence>
<reference evidence="7 8" key="1">
    <citation type="journal article" date="2018" name="Elife">
        <title>Discovery and characterization of a prevalent human gut bacterial enzyme sufficient for the inactivation of a family of plant toxins.</title>
        <authorList>
            <person name="Koppel N."/>
            <person name="Bisanz J.E."/>
            <person name="Pandelia M.E."/>
            <person name="Turnbaugh P.J."/>
            <person name="Balskus E.P."/>
        </authorList>
    </citation>
    <scope>NUCLEOTIDE SEQUENCE [LARGE SCALE GENOMIC DNA]</scope>
    <source>
        <strain evidence="7 8">OB21 GAM 11</strain>
    </source>
</reference>
<comment type="cofactor">
    <cofactor evidence="1">
        <name>FAD</name>
        <dbReference type="ChEBI" id="CHEBI:57692"/>
    </cofactor>
</comment>
<comment type="caution">
    <text evidence="7">The sequence shown here is derived from an EMBL/GenBank/DDBJ whole genome shotgun (WGS) entry which is preliminary data.</text>
</comment>
<dbReference type="InterPro" id="IPR036188">
    <property type="entry name" value="FAD/NAD-bd_sf"/>
</dbReference>
<dbReference type="InterPro" id="IPR027477">
    <property type="entry name" value="Succ_DH/fumarate_Rdtase_cat_sf"/>
</dbReference>
<sequence>MEITRRNFLTGAAAMGGLAAFGLAGCAPKSVQADADEALAETGGETSATATEGAEVTPEPTPDATVDADVVVIGGGASGLCAAISAAQNGAKVVLFEKQAQLGGNGMMPEGLFAVNSPKQAELGIESPRKIDIIANEFQFNNFRITYDYWSNYIDGSGESIAWLLDLGVVIERVESMFGSPEVFHYGEGGHCEQMIETLIAATDTLGVDVHLNAPAIRLKQEDGAVVGAYAEGPEGVILANAKAVILTSGGFSGDTEKVRELVGYDTTYMQTPPNPANVGDGMRMAFEMGAASAPAACLTASRSVGDVRGTDLFVVSAGQPFLWLNELGHRYIWEDLGTQSMTLVVRANMAQKKAFSIFDSEEFDRLCNEGAPLKRYRTLAHTPLMNLADEIEQALETPEIEGAKLAYRADTIEELAEQMGIDAEEAVKAVERYNELCEKGIDEDFGKAAEYLIPVKTPPFYGFRETLECQTSLGGIDIDPFNRVVDAAGAVIPGLWAGGSDASKLTMESYNIEVPGSLLGYCVYSGRTMGKAAAEYAKA</sequence>
<evidence type="ECO:0000256" key="2">
    <source>
        <dbReference type="ARBA" id="ARBA00022630"/>
    </source>
</evidence>
<dbReference type="GO" id="GO:0033765">
    <property type="term" value="F:steroid dehydrogenase activity, acting on the CH-CH group of donors"/>
    <property type="evidence" value="ECO:0007669"/>
    <property type="project" value="UniProtKB-ARBA"/>
</dbReference>
<keyword evidence="2" id="KW-0285">Flavoprotein</keyword>
<evidence type="ECO:0000256" key="3">
    <source>
        <dbReference type="ARBA" id="ARBA00022827"/>
    </source>
</evidence>
<accession>A0A369NYN5</accession>
<dbReference type="PROSITE" id="PS51257">
    <property type="entry name" value="PROKAR_LIPOPROTEIN"/>
    <property type="match status" value="1"/>
</dbReference>
<feature type="domain" description="FAD-dependent oxidoreductase 2 FAD-binding" evidence="6">
    <location>
        <begin position="69"/>
        <end position="504"/>
    </location>
</feature>
<dbReference type="NCBIfam" id="TIGR01409">
    <property type="entry name" value="TAT_signal_seq"/>
    <property type="match status" value="1"/>
</dbReference>
<dbReference type="InterPro" id="IPR003953">
    <property type="entry name" value="FAD-dep_OxRdtase_2_FAD-bd"/>
</dbReference>
<protein>
    <recommendedName>
        <fullName evidence="6">FAD-dependent oxidoreductase 2 FAD-binding domain-containing protein</fullName>
    </recommendedName>
</protein>
<dbReference type="PANTHER" id="PTHR43400:SF10">
    <property type="entry name" value="3-OXOSTEROID 1-DEHYDROGENASE"/>
    <property type="match status" value="1"/>
</dbReference>
<dbReference type="GO" id="GO:0008202">
    <property type="term" value="P:steroid metabolic process"/>
    <property type="evidence" value="ECO:0007669"/>
    <property type="project" value="UniProtKB-ARBA"/>
</dbReference>
<evidence type="ECO:0000313" key="7">
    <source>
        <dbReference type="EMBL" id="RDC41888.1"/>
    </source>
</evidence>
<dbReference type="EMBL" id="PPUT01000039">
    <property type="protein sequence ID" value="RDC41888.1"/>
    <property type="molecule type" value="Genomic_DNA"/>
</dbReference>
<dbReference type="Proteomes" id="UP000253805">
    <property type="component" value="Unassembled WGS sequence"/>
</dbReference>
<dbReference type="InterPro" id="IPR019546">
    <property type="entry name" value="TAT_signal_bac_arc"/>
</dbReference>
<dbReference type="Gene3D" id="3.90.700.10">
    <property type="entry name" value="Succinate dehydrogenase/fumarate reductase flavoprotein, catalytic domain"/>
    <property type="match status" value="1"/>
</dbReference>
<dbReference type="PANTHER" id="PTHR43400">
    <property type="entry name" value="FUMARATE REDUCTASE"/>
    <property type="match status" value="1"/>
</dbReference>
<proteinExistence type="predicted"/>
<dbReference type="InterPro" id="IPR050315">
    <property type="entry name" value="FAD-oxidoreductase_2"/>
</dbReference>
<keyword evidence="3" id="KW-0274">FAD</keyword>
<dbReference type="Gene3D" id="3.50.50.60">
    <property type="entry name" value="FAD/NAD(P)-binding domain"/>
    <property type="match status" value="2"/>
</dbReference>
<dbReference type="RefSeq" id="WP_114549705.1">
    <property type="nucleotide sequence ID" value="NZ_PPUT01000039.1"/>
</dbReference>
<dbReference type="PROSITE" id="PS51318">
    <property type="entry name" value="TAT"/>
    <property type="match status" value="1"/>
</dbReference>
<name>A0A369NYN5_9ACTN</name>
<keyword evidence="4" id="KW-0560">Oxidoreductase</keyword>